<dbReference type="PANTHER" id="PTHR43284:SF1">
    <property type="entry name" value="ASPARAGINE SYNTHETASE"/>
    <property type="match status" value="1"/>
</dbReference>
<dbReference type="EMBL" id="LIXZ01000017">
    <property type="protein sequence ID" value="KPL58246.1"/>
    <property type="molecule type" value="Genomic_DNA"/>
</dbReference>
<dbReference type="InterPro" id="IPR014729">
    <property type="entry name" value="Rossmann-like_a/b/a_fold"/>
</dbReference>
<dbReference type="PANTHER" id="PTHR43284">
    <property type="entry name" value="ASPARAGINE SYNTHETASE (GLUTAMINE-HYDROLYZING)"/>
    <property type="match status" value="1"/>
</dbReference>
<evidence type="ECO:0000256" key="6">
    <source>
        <dbReference type="ARBA" id="ARBA00022888"/>
    </source>
</evidence>
<dbReference type="InterPro" id="IPR051786">
    <property type="entry name" value="ASN_synthetase/amidase"/>
</dbReference>
<evidence type="ECO:0000256" key="9">
    <source>
        <dbReference type="PIRSR" id="PIRSR001589-2"/>
    </source>
</evidence>
<keyword evidence="6" id="KW-0028">Amino-acid biosynthesis</keyword>
<keyword evidence="4 9" id="KW-0547">Nucleotide-binding</keyword>
<dbReference type="OrthoDB" id="9763290at2"/>
<dbReference type="AlphaFoldDB" id="A0A0P6WBK2"/>
<feature type="binding site" evidence="9">
    <location>
        <position position="100"/>
    </location>
    <ligand>
        <name>L-glutamine</name>
        <dbReference type="ChEBI" id="CHEBI:58359"/>
    </ligand>
</feature>
<evidence type="ECO:0000313" key="12">
    <source>
        <dbReference type="Proteomes" id="UP000050398"/>
    </source>
</evidence>
<dbReference type="Gene3D" id="3.40.50.620">
    <property type="entry name" value="HUPs"/>
    <property type="match status" value="2"/>
</dbReference>
<dbReference type="Proteomes" id="UP000050398">
    <property type="component" value="Unassembled WGS sequence"/>
</dbReference>
<proteinExistence type="inferred from homology"/>
<accession>A0A0P6WBK2</accession>
<reference evidence="11 12" key="1">
    <citation type="submission" date="2015-08" db="EMBL/GenBank/DDBJ databases">
        <title>Draft Genome Sequence of Bacillus vietnamensis UCD-SED5.</title>
        <authorList>
            <person name="Lee R.D."/>
            <person name="Jospin G."/>
            <person name="Lang J.M."/>
            <person name="Coil D.A."/>
            <person name="Eisen J.A."/>
        </authorList>
    </citation>
    <scope>NUCLEOTIDE SEQUENCE [LARGE SCALE GENOMIC DNA]</scope>
    <source>
        <strain evidence="11 12">UCD-SED5</strain>
    </source>
</reference>
<feature type="binding site" evidence="9">
    <location>
        <position position="297"/>
    </location>
    <ligand>
        <name>ATP</name>
        <dbReference type="ChEBI" id="CHEBI:30616"/>
    </ligand>
</feature>
<comment type="similarity">
    <text evidence="2">Belongs to the asparagine synthetase family.</text>
</comment>
<evidence type="ECO:0000256" key="5">
    <source>
        <dbReference type="ARBA" id="ARBA00022840"/>
    </source>
</evidence>
<dbReference type="Gene3D" id="3.60.20.10">
    <property type="entry name" value="Glutamine Phosphoribosylpyrophosphate, subunit 1, domain 1"/>
    <property type="match status" value="1"/>
</dbReference>
<evidence type="ECO:0000313" key="11">
    <source>
        <dbReference type="EMBL" id="KPL58246.1"/>
    </source>
</evidence>
<feature type="domain" description="Glutamine amidotransferase type-2" evidence="10">
    <location>
        <begin position="2"/>
        <end position="217"/>
    </location>
</feature>
<name>A0A0P6WBK2_9BACI</name>
<dbReference type="RefSeq" id="WP_060673816.1">
    <property type="nucleotide sequence ID" value="NZ_LIXZ01000017.1"/>
</dbReference>
<dbReference type="InterPro" id="IPR033738">
    <property type="entry name" value="AsnB_N"/>
</dbReference>
<keyword evidence="5 9" id="KW-0067">ATP-binding</keyword>
<dbReference type="GO" id="GO:0005524">
    <property type="term" value="F:ATP binding"/>
    <property type="evidence" value="ECO:0007669"/>
    <property type="project" value="UniProtKB-KW"/>
</dbReference>
<gene>
    <name evidence="11" type="ORF">AM506_17410</name>
</gene>
<dbReference type="PROSITE" id="PS51278">
    <property type="entry name" value="GATASE_TYPE_2"/>
    <property type="match status" value="1"/>
</dbReference>
<dbReference type="InterPro" id="IPR017932">
    <property type="entry name" value="GATase_2_dom"/>
</dbReference>
<dbReference type="InterPro" id="IPR029055">
    <property type="entry name" value="Ntn_hydrolases_N"/>
</dbReference>
<comment type="catalytic activity">
    <reaction evidence="8">
        <text>L-aspartate + L-glutamine + ATP + H2O = L-asparagine + L-glutamate + AMP + diphosphate + H(+)</text>
        <dbReference type="Rhea" id="RHEA:12228"/>
        <dbReference type="ChEBI" id="CHEBI:15377"/>
        <dbReference type="ChEBI" id="CHEBI:15378"/>
        <dbReference type="ChEBI" id="CHEBI:29985"/>
        <dbReference type="ChEBI" id="CHEBI:29991"/>
        <dbReference type="ChEBI" id="CHEBI:30616"/>
        <dbReference type="ChEBI" id="CHEBI:33019"/>
        <dbReference type="ChEBI" id="CHEBI:58048"/>
        <dbReference type="ChEBI" id="CHEBI:58359"/>
        <dbReference type="ChEBI" id="CHEBI:456215"/>
        <dbReference type="EC" id="6.3.5.4"/>
    </reaction>
</comment>
<dbReference type="InterPro" id="IPR001962">
    <property type="entry name" value="Asn_synthase"/>
</dbReference>
<comment type="pathway">
    <text evidence="1">Amino-acid biosynthesis; L-asparagine biosynthesis; L-asparagine from L-aspartate (L-Gln route): step 1/1.</text>
</comment>
<keyword evidence="6" id="KW-0061">Asparagine biosynthesis</keyword>
<evidence type="ECO:0000256" key="3">
    <source>
        <dbReference type="ARBA" id="ARBA00012737"/>
    </source>
</evidence>
<evidence type="ECO:0000256" key="1">
    <source>
        <dbReference type="ARBA" id="ARBA00005187"/>
    </source>
</evidence>
<dbReference type="SUPFAM" id="SSF52402">
    <property type="entry name" value="Adenine nucleotide alpha hydrolases-like"/>
    <property type="match status" value="1"/>
</dbReference>
<protein>
    <recommendedName>
        <fullName evidence="3">asparagine synthase (glutamine-hydrolyzing)</fullName>
        <ecNumber evidence="3">6.3.5.4</ecNumber>
    </recommendedName>
</protein>
<dbReference type="EC" id="6.3.5.4" evidence="3"/>
<evidence type="ECO:0000256" key="7">
    <source>
        <dbReference type="ARBA" id="ARBA00022962"/>
    </source>
</evidence>
<keyword evidence="7" id="KW-0315">Glutamine amidotransferase</keyword>
<evidence type="ECO:0000256" key="2">
    <source>
        <dbReference type="ARBA" id="ARBA00005752"/>
    </source>
</evidence>
<dbReference type="GO" id="GO:0004066">
    <property type="term" value="F:asparagine synthase (glutamine-hydrolyzing) activity"/>
    <property type="evidence" value="ECO:0007669"/>
    <property type="project" value="UniProtKB-EC"/>
</dbReference>
<dbReference type="InterPro" id="IPR006426">
    <property type="entry name" value="Asn_synth_AEB"/>
</dbReference>
<evidence type="ECO:0000256" key="4">
    <source>
        <dbReference type="ARBA" id="ARBA00022741"/>
    </source>
</evidence>
<comment type="caution">
    <text evidence="11">The sequence shown here is derived from an EMBL/GenBank/DDBJ whole genome shotgun (WGS) entry which is preliminary data.</text>
</comment>
<dbReference type="PIRSF" id="PIRSF001589">
    <property type="entry name" value="Asn_synthetase_glu-h"/>
    <property type="match status" value="1"/>
</dbReference>
<sequence length="646" mass="74519">MSAIAGIFNQNKEPVRIQDINMMMGTFEKFPANDIQFWSKDQVFLGCHAQWITPESVNEANPYYDYDRGLTITSDAIIDNRNELLDKLQICKSIRDITTDNQIILLCYEKWGDDCPKHLLGDFAFMIWDGRNHKMFGARDFSGSRTLYFNQSDHRFSFSTTIEGLLALPGIKKELNEQWLAEYIAITGLVDTANMNLSIIKGIEQLPPSHSITIKDGKVTLKQFCIIKPGKELKLKSNQEYVEAFQALFSESVRCRLRTYKNVGAQLSGGLDSGAIVGFAGKILKNENKTLHTFSYVPTKDFEDFTPKNIMPDESPLIKKTVDYVRGIEAHYLDFEGKNSFNEIDDLLDIIEMPYKYFENSFWLKGMFEKASEKNVGVLLNGGRGNLSISWGSALPHYADLLKRMKWIRLVKELNKYSRNKGGSRFRLIKPISKLAFPAFNNLSKSNQGYFIPNMINKDFAARLSVFENLKKYGIEDFGWVSSTNVYDNRKSHFEEIFHWNASNTLATKLSLRYGLWKRDPTNDLRIIRFCLSLPEEQYVQDGMDRALIRRATKHYLPDEVRLNQKVRGVQGADWLHRMNSSWNTFNGEIQKLNKNKKFLSLVDQEVIEDASKRIKKDLHPEDAGDPNYKVLMISLILNRYIQKFN</sequence>
<organism evidence="11 12">
    <name type="scientific">Rossellomorea vietnamensis</name>
    <dbReference type="NCBI Taxonomy" id="218284"/>
    <lineage>
        <taxon>Bacteria</taxon>
        <taxon>Bacillati</taxon>
        <taxon>Bacillota</taxon>
        <taxon>Bacilli</taxon>
        <taxon>Bacillales</taxon>
        <taxon>Bacillaceae</taxon>
        <taxon>Rossellomorea</taxon>
    </lineage>
</organism>
<dbReference type="CDD" id="cd00712">
    <property type="entry name" value="AsnB"/>
    <property type="match status" value="1"/>
</dbReference>
<dbReference type="Pfam" id="PF00733">
    <property type="entry name" value="Asn_synthase"/>
    <property type="match status" value="1"/>
</dbReference>
<evidence type="ECO:0000256" key="8">
    <source>
        <dbReference type="ARBA" id="ARBA00048741"/>
    </source>
</evidence>
<dbReference type="Pfam" id="PF13537">
    <property type="entry name" value="GATase_7"/>
    <property type="match status" value="1"/>
</dbReference>
<dbReference type="SUPFAM" id="SSF56235">
    <property type="entry name" value="N-terminal nucleophile aminohydrolases (Ntn hydrolases)"/>
    <property type="match status" value="1"/>
</dbReference>
<evidence type="ECO:0000259" key="10">
    <source>
        <dbReference type="PROSITE" id="PS51278"/>
    </source>
</evidence>
<dbReference type="GO" id="GO:0006529">
    <property type="term" value="P:asparagine biosynthetic process"/>
    <property type="evidence" value="ECO:0007669"/>
    <property type="project" value="UniProtKB-KW"/>
</dbReference>
<dbReference type="PATRIC" id="fig|218284.4.peg.1701"/>